<feature type="domain" description="CCHC-type" evidence="2">
    <location>
        <begin position="349"/>
        <end position="364"/>
    </location>
</feature>
<dbReference type="InterPro" id="IPR006579">
    <property type="entry name" value="Pre_C2HC_dom"/>
</dbReference>
<name>A0A4Y1ZK44_ARAVE</name>
<evidence type="ECO:0000256" key="1">
    <source>
        <dbReference type="SAM" id="MobiDB-lite"/>
    </source>
</evidence>
<dbReference type="AlphaFoldDB" id="A0A4Y1ZK44"/>
<dbReference type="SMART" id="SM00596">
    <property type="entry name" value="PRE_C2HC"/>
    <property type="match status" value="1"/>
</dbReference>
<organism evidence="4 5">
    <name type="scientific">Araneus ventricosus</name>
    <name type="common">Orbweaver spider</name>
    <name type="synonym">Epeira ventricosa</name>
    <dbReference type="NCBI Taxonomy" id="182803"/>
    <lineage>
        <taxon>Eukaryota</taxon>
        <taxon>Metazoa</taxon>
        <taxon>Ecdysozoa</taxon>
        <taxon>Arthropoda</taxon>
        <taxon>Chelicerata</taxon>
        <taxon>Arachnida</taxon>
        <taxon>Araneae</taxon>
        <taxon>Araneomorphae</taxon>
        <taxon>Entelegynae</taxon>
        <taxon>Araneoidea</taxon>
        <taxon>Araneidae</taxon>
        <taxon>Araneus</taxon>
    </lineage>
</organism>
<dbReference type="EMBL" id="BGPR01075172">
    <property type="protein sequence ID" value="GBL53905.1"/>
    <property type="molecule type" value="Genomic_DNA"/>
</dbReference>
<keyword evidence="5" id="KW-1185">Reference proteome</keyword>
<comment type="caution">
    <text evidence="4">The sequence shown here is derived from an EMBL/GenBank/DDBJ whole genome shotgun (WGS) entry which is preliminary data.</text>
</comment>
<dbReference type="OrthoDB" id="7487068at2759"/>
<evidence type="ECO:0000313" key="4">
    <source>
        <dbReference type="EMBL" id="GBL53905.1"/>
    </source>
</evidence>
<dbReference type="GO" id="GO:0008270">
    <property type="term" value="F:zinc ion binding"/>
    <property type="evidence" value="ECO:0007669"/>
    <property type="project" value="InterPro"/>
</dbReference>
<dbReference type="GO" id="GO:0003676">
    <property type="term" value="F:nucleic acid binding"/>
    <property type="evidence" value="ECO:0007669"/>
    <property type="project" value="InterPro"/>
</dbReference>
<accession>A0A4Y1ZK44</accession>
<feature type="domain" description="CCHC-type" evidence="2">
    <location>
        <begin position="330"/>
        <end position="346"/>
    </location>
</feature>
<feature type="domain" description="Pre-C2HC" evidence="3">
    <location>
        <begin position="261"/>
        <end position="329"/>
    </location>
</feature>
<evidence type="ECO:0000259" key="3">
    <source>
        <dbReference type="SMART" id="SM00596"/>
    </source>
</evidence>
<evidence type="ECO:0000259" key="2">
    <source>
        <dbReference type="SMART" id="SM00343"/>
    </source>
</evidence>
<reference evidence="4 5" key="1">
    <citation type="journal article" date="2019" name="Sci. Rep.">
        <title>Orb-weaving spider Araneus ventricosus genome elucidates the spidroin gene catalogue.</title>
        <authorList>
            <person name="Kono N."/>
            <person name="Nakamura H."/>
            <person name="Ohtoshi R."/>
            <person name="Moran D.A.P."/>
            <person name="Shinohara A."/>
            <person name="Yoshida Y."/>
            <person name="Fujiwara M."/>
            <person name="Mori M."/>
            <person name="Tomita M."/>
            <person name="Arakawa K."/>
        </authorList>
    </citation>
    <scope>NUCLEOTIDE SEQUENCE [LARGE SCALE GENOMIC DNA]</scope>
</reference>
<feature type="compositionally biased region" description="Low complexity" evidence="1">
    <location>
        <begin position="432"/>
        <end position="446"/>
    </location>
</feature>
<gene>
    <name evidence="4" type="primary">ORF1_61</name>
    <name evidence="4" type="ORF">AVEN_96132_1</name>
</gene>
<feature type="compositionally biased region" description="Polar residues" evidence="1">
    <location>
        <begin position="160"/>
        <end position="173"/>
    </location>
</feature>
<feature type="region of interest" description="Disordered" evidence="1">
    <location>
        <begin position="156"/>
        <end position="178"/>
    </location>
</feature>
<dbReference type="InterPro" id="IPR001878">
    <property type="entry name" value="Znf_CCHC"/>
</dbReference>
<dbReference type="Proteomes" id="UP000499080">
    <property type="component" value="Unassembled WGS sequence"/>
</dbReference>
<evidence type="ECO:0000313" key="5">
    <source>
        <dbReference type="Proteomes" id="UP000499080"/>
    </source>
</evidence>
<feature type="compositionally biased region" description="Polar residues" evidence="1">
    <location>
        <begin position="419"/>
        <end position="431"/>
    </location>
</feature>
<protein>
    <submittedName>
        <fullName evidence="4">Nucleic-acid-binding protein from transposon X-element</fullName>
    </submittedName>
</protein>
<sequence>MGEDLQPSKRICAEMEVMQTETSPDTNAPNLHEPCMNRHRTLSEIKIQQRYHESYLNITKEMSQNKFYPGPQDPRYAALITSIQETEKEILRLQGELDSFSSCMDINSCMFENVGGTGNTQAEFKSPSRKVTSKNKNVAKNNNDIKLTNKFEGLEEINDSPETSLETNEQNNESPKHRIPPIMLKHHVNYATMLDAIYEKFNLEDNIFGNGFIKVYPKTAEMHQELQEFCKLNGYEFYIIKPKQQRPFRVVIKGLPEEHNTDRITNYINDIGFKATKVVRLTQQRTRKPLPMFLVELEKTPDVTNIFKIERINRIKVTVVDFIPHHQIQQCFACNRFGHSAAGCGFRPRCLKCGQSHTTKQCSITERVEKPICINCGKEGHVAAYRGCEAFPKISKKQANNSPGTFNANQALVNNSKSYAQATSPPAQQMDTPKNTTQTETTTQPETINFSAIKTEIAELILAVRELRSIFSEVPALLTAAKEMQKKDSKEDKLSILINTLAATANPIQL</sequence>
<proteinExistence type="predicted"/>
<feature type="region of interest" description="Disordered" evidence="1">
    <location>
        <begin position="419"/>
        <end position="446"/>
    </location>
</feature>
<dbReference type="SMART" id="SM00343">
    <property type="entry name" value="ZnF_C2HC"/>
    <property type="match status" value="3"/>
</dbReference>
<dbReference type="Pfam" id="PF07530">
    <property type="entry name" value="PRE_C2HC"/>
    <property type="match status" value="1"/>
</dbReference>
<feature type="domain" description="CCHC-type" evidence="2">
    <location>
        <begin position="372"/>
        <end position="390"/>
    </location>
</feature>